<gene>
    <name evidence="2" type="ORF">BLA60_12345</name>
</gene>
<dbReference type="RefSeq" id="WP_075132941.1">
    <property type="nucleotide sequence ID" value="NZ_MSIF01000004.1"/>
</dbReference>
<keyword evidence="3" id="KW-1185">Reference proteome</keyword>
<dbReference type="Proteomes" id="UP000185696">
    <property type="component" value="Unassembled WGS sequence"/>
</dbReference>
<evidence type="ECO:0000256" key="1">
    <source>
        <dbReference type="SAM" id="MobiDB-lite"/>
    </source>
</evidence>
<feature type="region of interest" description="Disordered" evidence="1">
    <location>
        <begin position="47"/>
        <end position="78"/>
    </location>
</feature>
<proteinExistence type="predicted"/>
<dbReference type="EMBL" id="MSIF01000004">
    <property type="protein sequence ID" value="OLF11707.1"/>
    <property type="molecule type" value="Genomic_DNA"/>
</dbReference>
<accession>A0A7Z0WNJ6</accession>
<organism evidence="2 3">
    <name type="scientific">Actinophytocola xinjiangensis</name>
    <dbReference type="NCBI Taxonomy" id="485602"/>
    <lineage>
        <taxon>Bacteria</taxon>
        <taxon>Bacillati</taxon>
        <taxon>Actinomycetota</taxon>
        <taxon>Actinomycetes</taxon>
        <taxon>Pseudonocardiales</taxon>
        <taxon>Pseudonocardiaceae</taxon>
    </lineage>
</organism>
<comment type="caution">
    <text evidence="2">The sequence shown here is derived from an EMBL/GenBank/DDBJ whole genome shotgun (WGS) entry which is preliminary data.</text>
</comment>
<protein>
    <submittedName>
        <fullName evidence="2">Uncharacterized protein</fullName>
    </submittedName>
</protein>
<dbReference type="AlphaFoldDB" id="A0A7Z0WNJ6"/>
<sequence>MLVSARPATPVIARQRRELTGRPPFADTGGVDEAARELLADADEQLGHGAENGLPLRCHRTTPGKSRPGDPNFAIITP</sequence>
<evidence type="ECO:0000313" key="2">
    <source>
        <dbReference type="EMBL" id="OLF11707.1"/>
    </source>
</evidence>
<evidence type="ECO:0000313" key="3">
    <source>
        <dbReference type="Proteomes" id="UP000185696"/>
    </source>
</evidence>
<name>A0A7Z0WNJ6_9PSEU</name>
<reference evidence="2 3" key="1">
    <citation type="submission" date="2016-12" db="EMBL/GenBank/DDBJ databases">
        <title>The draft genome sequence of Actinophytocola xinjiangensis.</title>
        <authorList>
            <person name="Wang W."/>
            <person name="Yuan L."/>
        </authorList>
    </citation>
    <scope>NUCLEOTIDE SEQUENCE [LARGE SCALE GENOMIC DNA]</scope>
    <source>
        <strain evidence="2 3">CGMCC 4.4663</strain>
    </source>
</reference>